<name>A0A369I3V4_9BACT</name>
<dbReference type="AlphaFoldDB" id="A0A369I3V4"/>
<evidence type="ECO:0000313" key="3">
    <source>
        <dbReference type="Proteomes" id="UP000253141"/>
    </source>
</evidence>
<proteinExistence type="predicted"/>
<evidence type="ECO:0008006" key="4">
    <source>
        <dbReference type="Google" id="ProtNLM"/>
    </source>
</evidence>
<gene>
    <name evidence="2" type="ORF">DVG78_19880</name>
</gene>
<comment type="caution">
    <text evidence="2">The sequence shown here is derived from an EMBL/GenBank/DDBJ whole genome shotgun (WGS) entry which is preliminary data.</text>
</comment>
<protein>
    <recommendedName>
        <fullName evidence="4">Lipocalin-like domain-containing protein</fullName>
    </recommendedName>
</protein>
<sequence>MKKLLSYAVLLSILVLNSGAGCGSKTEAPQPDNFQSLIGKWEAIRFVYEIVKQDGTEIATGTELKSKGTVIIWEFFSDGRLVATQDGKSREVRWGLKVMRLNGVNIDVGELKIMGAQEKQLAETLGQSGDLTYAIETSSDAKIMSLRVDATKIGPYKKNTLIYTYHKL</sequence>
<dbReference type="Proteomes" id="UP000253141">
    <property type="component" value="Unassembled WGS sequence"/>
</dbReference>
<reference evidence="2 3" key="1">
    <citation type="submission" date="2018-07" db="EMBL/GenBank/DDBJ databases">
        <title>Genome analysis of Runella aurantiaca.</title>
        <authorList>
            <person name="Yang X."/>
        </authorList>
    </citation>
    <scope>NUCLEOTIDE SEQUENCE [LARGE SCALE GENOMIC DNA]</scope>
    <source>
        <strain evidence="2 3">YX9</strain>
    </source>
</reference>
<evidence type="ECO:0000256" key="1">
    <source>
        <dbReference type="SAM" id="SignalP"/>
    </source>
</evidence>
<keyword evidence="3" id="KW-1185">Reference proteome</keyword>
<evidence type="ECO:0000313" key="2">
    <source>
        <dbReference type="EMBL" id="RDB04248.1"/>
    </source>
</evidence>
<feature type="signal peptide" evidence="1">
    <location>
        <begin position="1"/>
        <end position="20"/>
    </location>
</feature>
<dbReference type="RefSeq" id="WP_114462791.1">
    <property type="nucleotide sequence ID" value="NZ_QPIW01000018.1"/>
</dbReference>
<dbReference type="PROSITE" id="PS51257">
    <property type="entry name" value="PROKAR_LIPOPROTEIN"/>
    <property type="match status" value="1"/>
</dbReference>
<dbReference type="OrthoDB" id="952712at2"/>
<keyword evidence="1" id="KW-0732">Signal</keyword>
<accession>A0A369I3V4</accession>
<feature type="chain" id="PRO_5017009921" description="Lipocalin-like domain-containing protein" evidence="1">
    <location>
        <begin position="21"/>
        <end position="168"/>
    </location>
</feature>
<dbReference type="EMBL" id="QPIW01000018">
    <property type="protein sequence ID" value="RDB04248.1"/>
    <property type="molecule type" value="Genomic_DNA"/>
</dbReference>
<organism evidence="2 3">
    <name type="scientific">Runella aurantiaca</name>
    <dbReference type="NCBI Taxonomy" id="2282308"/>
    <lineage>
        <taxon>Bacteria</taxon>
        <taxon>Pseudomonadati</taxon>
        <taxon>Bacteroidota</taxon>
        <taxon>Cytophagia</taxon>
        <taxon>Cytophagales</taxon>
        <taxon>Spirosomataceae</taxon>
        <taxon>Runella</taxon>
    </lineage>
</organism>